<organism evidence="1 2">
    <name type="scientific">Paraburkholderia kirstenboschensis</name>
    <dbReference type="NCBI Taxonomy" id="1245436"/>
    <lineage>
        <taxon>Bacteria</taxon>
        <taxon>Pseudomonadati</taxon>
        <taxon>Pseudomonadota</taxon>
        <taxon>Betaproteobacteria</taxon>
        <taxon>Burkholderiales</taxon>
        <taxon>Burkholderiaceae</taxon>
        <taxon>Paraburkholderia</taxon>
    </lineage>
</organism>
<protein>
    <recommendedName>
        <fullName evidence="3">Integrase catalytic domain-containing protein</fullName>
    </recommendedName>
</protein>
<evidence type="ECO:0008006" key="3">
    <source>
        <dbReference type="Google" id="ProtNLM"/>
    </source>
</evidence>
<evidence type="ECO:0000313" key="2">
    <source>
        <dbReference type="Proteomes" id="UP001302652"/>
    </source>
</evidence>
<evidence type="ECO:0000313" key="1">
    <source>
        <dbReference type="EMBL" id="WOD20412.1"/>
    </source>
</evidence>
<dbReference type="Proteomes" id="UP001302652">
    <property type="component" value="Chromosome 1"/>
</dbReference>
<dbReference type="RefSeq" id="WP_317022344.1">
    <property type="nucleotide sequence ID" value="NZ_CP136513.1"/>
</dbReference>
<gene>
    <name evidence="1" type="ORF">RW095_29940</name>
</gene>
<keyword evidence="2" id="KW-1185">Reference proteome</keyword>
<proteinExistence type="predicted"/>
<name>A0ABZ0ET96_9BURK</name>
<dbReference type="EMBL" id="CP136513">
    <property type="protein sequence ID" value="WOD20412.1"/>
    <property type="molecule type" value="Genomic_DNA"/>
</dbReference>
<accession>A0ABZ0ET96</accession>
<reference evidence="1 2" key="1">
    <citation type="submission" date="2023-10" db="EMBL/GenBank/DDBJ databases">
        <title>Surface-active antibiotics is a multifunctional adaptation for post-fire microbes.</title>
        <authorList>
            <person name="Liu M.D."/>
            <person name="Du Y."/>
            <person name="Koupaei S.K."/>
            <person name="Kim N.R."/>
            <person name="Zhang W."/>
            <person name="Traxler M.F."/>
        </authorList>
    </citation>
    <scope>NUCLEOTIDE SEQUENCE [LARGE SCALE GENOMIC DNA]</scope>
    <source>
        <strain evidence="1 2">F3</strain>
    </source>
</reference>
<sequence>MAIAADYRFSAEYRKGARAFKSIAAAVRWVKTLYARQKVFDAEGNLFDMEFVPGVSITPRQLQYYIAQIYSYKDQRVRKVGIRRYLLHERPLTGRLSSTRGPGHRFHIDATIMDVYPVSRVMRSIALRRPTLYLVVDDYSRMIVGVHLTFDPPCWNGAMMALVNAVSSKVEFCKSLGLYITEEQWCSEIRCEELFGDQGETSSIYKAQPLQQHYKVEILNAPAYRPDLRNVMEARFRILPATWMPLVPGAVEKDSFERGRVHPLLTRRWTLGNCL</sequence>
<dbReference type="InterPro" id="IPR036397">
    <property type="entry name" value="RNaseH_sf"/>
</dbReference>
<dbReference type="Gene3D" id="3.30.420.10">
    <property type="entry name" value="Ribonuclease H-like superfamily/Ribonuclease H"/>
    <property type="match status" value="1"/>
</dbReference>